<dbReference type="Pfam" id="PF02643">
    <property type="entry name" value="DUF192"/>
    <property type="match status" value="1"/>
</dbReference>
<evidence type="ECO:0000313" key="2">
    <source>
        <dbReference type="EMBL" id="PIR76029.1"/>
    </source>
</evidence>
<dbReference type="InterPro" id="IPR038695">
    <property type="entry name" value="Saro_0823-like_sf"/>
</dbReference>
<accession>A0A2H0TV46</accession>
<proteinExistence type="predicted"/>
<name>A0A2H0TV46_9BACT</name>
<sequence length="160" mass="18256">MAKKHIRFGRTHIFFLTVFFVCFVVLLYMNTRPPHTQQVFLKQEKLELYVAKTIKDMYVGLGGRDDLGGKDGMLFLYDYPGRHGIVMRDMRFPLDIVWLDEGLVVDIAPAVPIEPYVTESALIVYRPRIDATMVVELPAGWAARHDLKIGDVFAIPLEAS</sequence>
<reference evidence="3" key="1">
    <citation type="submission" date="2017-09" db="EMBL/GenBank/DDBJ databases">
        <title>Depth-based differentiation of microbial function through sediment-hosted aquifers and enrichment of novel symbionts in the deep terrestrial subsurface.</title>
        <authorList>
            <person name="Probst A.J."/>
            <person name="Ladd B."/>
            <person name="Jarett J.K."/>
            <person name="Geller-Mcgrath D.E."/>
            <person name="Sieber C.M.K."/>
            <person name="Emerson J.B."/>
            <person name="Anantharaman K."/>
            <person name="Thomas B.C."/>
            <person name="Malmstrom R."/>
            <person name="Stieglmeier M."/>
            <person name="Klingl A."/>
            <person name="Woyke T."/>
            <person name="Ryan C.M."/>
            <person name="Banfield J.F."/>
        </authorList>
    </citation>
    <scope>NUCLEOTIDE SEQUENCE [LARGE SCALE GENOMIC DNA]</scope>
</reference>
<dbReference type="InterPro" id="IPR003795">
    <property type="entry name" value="DUF192"/>
</dbReference>
<feature type="transmembrane region" description="Helical" evidence="1">
    <location>
        <begin position="12"/>
        <end position="29"/>
    </location>
</feature>
<comment type="caution">
    <text evidence="2">The sequence shown here is derived from an EMBL/GenBank/DDBJ whole genome shotgun (WGS) entry which is preliminary data.</text>
</comment>
<keyword evidence="1" id="KW-1133">Transmembrane helix</keyword>
<evidence type="ECO:0000256" key="1">
    <source>
        <dbReference type="SAM" id="Phobius"/>
    </source>
</evidence>
<protein>
    <recommendedName>
        <fullName evidence="4">DUF192 domain-containing protein</fullName>
    </recommendedName>
</protein>
<organism evidence="2 3">
    <name type="scientific">Candidatus Magasanikbacteria bacterium CG10_big_fil_rev_8_21_14_0_10_42_10</name>
    <dbReference type="NCBI Taxonomy" id="1974649"/>
    <lineage>
        <taxon>Bacteria</taxon>
        <taxon>Candidatus Magasanikiibacteriota</taxon>
    </lineage>
</organism>
<dbReference type="Gene3D" id="2.60.120.1140">
    <property type="entry name" value="Protein of unknown function DUF192"/>
    <property type="match status" value="1"/>
</dbReference>
<gene>
    <name evidence="2" type="ORF">COU32_04290</name>
</gene>
<dbReference type="PANTHER" id="PTHR37953:SF1">
    <property type="entry name" value="UPF0127 PROTEIN MJ1496"/>
    <property type="match status" value="1"/>
</dbReference>
<dbReference type="AlphaFoldDB" id="A0A2H0TV46"/>
<dbReference type="EMBL" id="PFBY01000045">
    <property type="protein sequence ID" value="PIR76029.1"/>
    <property type="molecule type" value="Genomic_DNA"/>
</dbReference>
<dbReference type="PANTHER" id="PTHR37953">
    <property type="entry name" value="UPF0127 PROTEIN MJ1496"/>
    <property type="match status" value="1"/>
</dbReference>
<keyword evidence="1" id="KW-0472">Membrane</keyword>
<evidence type="ECO:0008006" key="4">
    <source>
        <dbReference type="Google" id="ProtNLM"/>
    </source>
</evidence>
<evidence type="ECO:0000313" key="3">
    <source>
        <dbReference type="Proteomes" id="UP000231530"/>
    </source>
</evidence>
<keyword evidence="1" id="KW-0812">Transmembrane</keyword>
<dbReference type="Proteomes" id="UP000231530">
    <property type="component" value="Unassembled WGS sequence"/>
</dbReference>